<organism evidence="4 5">
    <name type="scientific">Candidatus Cryptobacteroides avicola</name>
    <dbReference type="NCBI Taxonomy" id="2840757"/>
    <lineage>
        <taxon>Bacteria</taxon>
        <taxon>Pseudomonadati</taxon>
        <taxon>Bacteroidota</taxon>
        <taxon>Bacteroidia</taxon>
        <taxon>Bacteroidales</taxon>
        <taxon>Candidatus Cryptobacteroides</taxon>
    </lineage>
</organism>
<comment type="caution">
    <text evidence="4">The sequence shown here is derived from an EMBL/GenBank/DDBJ whole genome shotgun (WGS) entry which is preliminary data.</text>
</comment>
<dbReference type="GO" id="GO:0005975">
    <property type="term" value="P:carbohydrate metabolic process"/>
    <property type="evidence" value="ECO:0007669"/>
    <property type="project" value="UniProtKB-ARBA"/>
</dbReference>
<dbReference type="Pfam" id="PF00106">
    <property type="entry name" value="adh_short"/>
    <property type="match status" value="1"/>
</dbReference>
<keyword evidence="2" id="KW-0560">Oxidoreductase</keyword>
<dbReference type="InterPro" id="IPR002347">
    <property type="entry name" value="SDR_fam"/>
</dbReference>
<evidence type="ECO:0000313" key="4">
    <source>
        <dbReference type="EMBL" id="MBO8484727.1"/>
    </source>
</evidence>
<dbReference type="EMBL" id="JADILV010000083">
    <property type="protein sequence ID" value="MBO8484727.1"/>
    <property type="molecule type" value="Genomic_DNA"/>
</dbReference>
<protein>
    <submittedName>
        <fullName evidence="4">SDR family oxidoreductase</fullName>
    </submittedName>
</protein>
<evidence type="ECO:0000256" key="2">
    <source>
        <dbReference type="ARBA" id="ARBA00023002"/>
    </source>
</evidence>
<dbReference type="NCBIfam" id="NF006132">
    <property type="entry name" value="PRK08277.1"/>
    <property type="match status" value="1"/>
</dbReference>
<gene>
    <name evidence="4" type="ORF">IAB75_11560</name>
</gene>
<dbReference type="FunFam" id="3.40.50.720:FF:000240">
    <property type="entry name" value="SDR family oxidoreductase"/>
    <property type="match status" value="1"/>
</dbReference>
<reference evidence="4" key="1">
    <citation type="submission" date="2020-10" db="EMBL/GenBank/DDBJ databases">
        <authorList>
            <person name="Gilroy R."/>
        </authorList>
    </citation>
    <scope>NUCLEOTIDE SEQUENCE</scope>
    <source>
        <strain evidence="4">G3-8215</strain>
    </source>
</reference>
<sequence length="270" mass="28618">MNNLFDIDGRVAVITGGSGVLGSAMSRYLASQGAKVAILARNEEKGNALAAGIRSEGHEAMFLKTDVTDRDILEKNCSDVLAAYGKVDILVNCAGGNMPGATISPDKTIFDISIEDFRKVVDLNLFGTVIPTMVFAKAMLPTGGGAIVNMASESALRPLTRVVGYGAAKAAIVNFTKYLAVELAIKFGNTFRVNAMAPGFFITEQNRTLMTNPDGSYSDRAKTILAHTPFGRFGEADELLGSLHYLVSDASRFVTGTVLVVDGGFDAFSI</sequence>
<dbReference type="SUPFAM" id="SSF51735">
    <property type="entry name" value="NAD(P)-binding Rossmann-fold domains"/>
    <property type="match status" value="1"/>
</dbReference>
<evidence type="ECO:0000256" key="1">
    <source>
        <dbReference type="ARBA" id="ARBA00006484"/>
    </source>
</evidence>
<dbReference type="PANTHER" id="PTHR42760:SF115">
    <property type="entry name" value="3-OXOACYL-[ACYL-CARRIER-PROTEIN] REDUCTASE FABG"/>
    <property type="match status" value="1"/>
</dbReference>
<evidence type="ECO:0000256" key="3">
    <source>
        <dbReference type="RuleBase" id="RU000363"/>
    </source>
</evidence>
<dbReference type="Gene3D" id="3.40.50.720">
    <property type="entry name" value="NAD(P)-binding Rossmann-like Domain"/>
    <property type="match status" value="1"/>
</dbReference>
<dbReference type="PANTHER" id="PTHR42760">
    <property type="entry name" value="SHORT-CHAIN DEHYDROGENASES/REDUCTASES FAMILY MEMBER"/>
    <property type="match status" value="1"/>
</dbReference>
<evidence type="ECO:0000313" key="5">
    <source>
        <dbReference type="Proteomes" id="UP000725002"/>
    </source>
</evidence>
<dbReference type="Proteomes" id="UP000725002">
    <property type="component" value="Unassembled WGS sequence"/>
</dbReference>
<dbReference type="InterPro" id="IPR036291">
    <property type="entry name" value="NAD(P)-bd_dom_sf"/>
</dbReference>
<dbReference type="PRINTS" id="PR00080">
    <property type="entry name" value="SDRFAMILY"/>
</dbReference>
<name>A0A940DUP3_9BACT</name>
<dbReference type="AlphaFoldDB" id="A0A940DUP3"/>
<comment type="similarity">
    <text evidence="1 3">Belongs to the short-chain dehydrogenases/reductases (SDR) family.</text>
</comment>
<dbReference type="PRINTS" id="PR00081">
    <property type="entry name" value="GDHRDH"/>
</dbReference>
<dbReference type="GO" id="GO:0016616">
    <property type="term" value="F:oxidoreductase activity, acting on the CH-OH group of donors, NAD or NADP as acceptor"/>
    <property type="evidence" value="ECO:0007669"/>
    <property type="project" value="TreeGrafter"/>
</dbReference>
<proteinExistence type="inferred from homology"/>
<accession>A0A940DUP3</accession>
<reference evidence="4" key="2">
    <citation type="journal article" date="2021" name="PeerJ">
        <title>Extensive microbial diversity within the chicken gut microbiome revealed by metagenomics and culture.</title>
        <authorList>
            <person name="Gilroy R."/>
            <person name="Ravi A."/>
            <person name="Getino M."/>
            <person name="Pursley I."/>
            <person name="Horton D.L."/>
            <person name="Alikhan N.F."/>
            <person name="Baker D."/>
            <person name="Gharbi K."/>
            <person name="Hall N."/>
            <person name="Watson M."/>
            <person name="Adriaenssens E.M."/>
            <person name="Foster-Nyarko E."/>
            <person name="Jarju S."/>
            <person name="Secka A."/>
            <person name="Antonio M."/>
            <person name="Oren A."/>
            <person name="Chaudhuri R.R."/>
            <person name="La Ragione R."/>
            <person name="Hildebrand F."/>
            <person name="Pallen M.J."/>
        </authorList>
    </citation>
    <scope>NUCLEOTIDE SEQUENCE</scope>
    <source>
        <strain evidence="4">G3-8215</strain>
    </source>
</reference>